<proteinExistence type="predicted"/>
<evidence type="ECO:0000313" key="1">
    <source>
        <dbReference type="EMBL" id="QHQ52042.1"/>
    </source>
</evidence>
<sequence>MSKDTPLLPLEYCRIDRAARLLKCEVLDLLHWGATNRVELNLRLERESVISSPLLDEETIAEMIVAFVVGTSPTYEAKDRTIKQTKISFDEFTAVDEMQVLDLVSPWLEARATGLWALASSTLCLFEQEKTAQIINAGVALSRRTQNGELMVVLAAREDWTPDVNELFIRKECLHRLSEHIASGKPLPKLQDGIITSELAQAMPKARSTAKQSLVIAELLTAHGVKDEDFQGSIEALKQKIASKGLSKTLVNVDKNTLSDWLRKAGVRQ</sequence>
<gene>
    <name evidence="1" type="ORF">GWI30_15030</name>
</gene>
<name>A0AAE6SK56_AERME</name>
<organism evidence="1 2">
    <name type="scientific">Aeromonas media</name>
    <dbReference type="NCBI Taxonomy" id="651"/>
    <lineage>
        <taxon>Bacteria</taxon>
        <taxon>Pseudomonadati</taxon>
        <taxon>Pseudomonadota</taxon>
        <taxon>Gammaproteobacteria</taxon>
        <taxon>Aeromonadales</taxon>
        <taxon>Aeromonadaceae</taxon>
        <taxon>Aeromonas</taxon>
    </lineage>
</organism>
<dbReference type="AlphaFoldDB" id="A0AAE6SK56"/>
<protein>
    <submittedName>
        <fullName evidence="1">Uncharacterized protein</fullName>
    </submittedName>
</protein>
<accession>A0AAE6SK56</accession>
<dbReference type="Proteomes" id="UP000463871">
    <property type="component" value="Chromosome"/>
</dbReference>
<evidence type="ECO:0000313" key="2">
    <source>
        <dbReference type="Proteomes" id="UP000463871"/>
    </source>
</evidence>
<dbReference type="EMBL" id="CP047962">
    <property type="protein sequence ID" value="QHQ52042.1"/>
    <property type="molecule type" value="Genomic_DNA"/>
</dbReference>
<dbReference type="RefSeq" id="WP_017783411.1">
    <property type="nucleotide sequence ID" value="NZ_CAWPID010000001.1"/>
</dbReference>
<reference evidence="1 2" key="1">
    <citation type="submission" date="2020-01" db="EMBL/GenBank/DDBJ databases">
        <title>Complete genome of Aeromonas media MC64.</title>
        <authorList>
            <person name="Cao G."/>
            <person name="Fu J."/>
            <person name="Zhong C."/>
        </authorList>
    </citation>
    <scope>NUCLEOTIDE SEQUENCE [LARGE SCALE GENOMIC DNA]</scope>
    <source>
        <strain evidence="1 2">MC64</strain>
    </source>
</reference>